<feature type="compositionally biased region" description="Low complexity" evidence="2">
    <location>
        <begin position="551"/>
        <end position="563"/>
    </location>
</feature>
<evidence type="ECO:0000313" key="3">
    <source>
        <dbReference type="EMBL" id="CEL60881.1"/>
    </source>
</evidence>
<evidence type="ECO:0000256" key="2">
    <source>
        <dbReference type="SAM" id="MobiDB-lite"/>
    </source>
</evidence>
<organism evidence="3 4">
    <name type="scientific">Thanatephorus cucumeris (strain AG1-IB / isolate 7/3/14)</name>
    <name type="common">Lettuce bottom rot fungus</name>
    <name type="synonym">Rhizoctonia solani</name>
    <dbReference type="NCBI Taxonomy" id="1108050"/>
    <lineage>
        <taxon>Eukaryota</taxon>
        <taxon>Fungi</taxon>
        <taxon>Dikarya</taxon>
        <taxon>Basidiomycota</taxon>
        <taxon>Agaricomycotina</taxon>
        <taxon>Agaricomycetes</taxon>
        <taxon>Cantharellales</taxon>
        <taxon>Ceratobasidiaceae</taxon>
        <taxon>Rhizoctonia</taxon>
        <taxon>Rhizoctonia solani AG-1</taxon>
    </lineage>
</organism>
<proteinExistence type="inferred from homology"/>
<evidence type="ECO:0000313" key="4">
    <source>
        <dbReference type="Proteomes" id="UP000059188"/>
    </source>
</evidence>
<dbReference type="PANTHER" id="PTHR31841">
    <property type="entry name" value="PROTEIN FAM72A-RELATED"/>
    <property type="match status" value="1"/>
</dbReference>
<comment type="similarity">
    <text evidence="1">Belongs to the FAM72 family.</text>
</comment>
<sequence length="646" mass="70710">MAEGAICYTLVARSTTTPVALLLAPHSFEPYAQYRGTAPLYVVAIQLTTLGLLAGGRRTFTWLTCAGIASWSRSNSTATFPFSTLTNMPPPNFYRDRWPYPASGSPQNPPTWAHPQVHPPRHLPPNHPLSRASSYSMNESTSSSQMPSSAIRLRTSSTHEPYAAQPEYGPYFEDEQTHREFSGQVHHGHVASSSRAVDEYTHGRRDGISMGDWIRPAVSDDGFTAQLAGRIEMLRQRIGVAARSREQDQRAGWVDPTSQVTAHQGVRWAYPAENRPGFWEIGYGAHYGPRQPEHMTTIGRNPPGSAFQPVVSSPSLIRSNVPPPVAVPPPETDVPPPPVTGHKVYILDCKSCGTFLSNRGMKAVLLLRPNIALFSTDAMPVNCSPQPVTGQQPAHEDFGNHPQDITDLVRQIDSVPPAGSQEEEVLYARYFLPPKSVTTDVHPEKISPERSADMISTHPSPAQPLPRTCECLTQTLSCHGCGAGIGYMIVTPCGRCTAQQSVSGRPGQPQRTANGHRFVFHHAEIVACERLYIPGQPGVHRYPWGIAPTASSQSSPMPGQQPDSRSRVPSVDSEPKSPSIPVFQPHRDGNFIPIVSQVPARAPTRRVHNSGLKAGDVVFWHHLSRTGELGGVSLDDECYSQHFVER</sequence>
<dbReference type="EMBL" id="LN679104">
    <property type="protein sequence ID" value="CEL60881.1"/>
    <property type="molecule type" value="Genomic_DNA"/>
</dbReference>
<dbReference type="AlphaFoldDB" id="A0A0B7FSC1"/>
<evidence type="ECO:0000256" key="1">
    <source>
        <dbReference type="ARBA" id="ARBA00006888"/>
    </source>
</evidence>
<dbReference type="STRING" id="1108050.A0A0B7FSC1"/>
<gene>
    <name evidence="3" type="ORF">RSOLAG1IB_04120</name>
</gene>
<feature type="compositionally biased region" description="Low complexity" evidence="2">
    <location>
        <begin position="133"/>
        <end position="149"/>
    </location>
</feature>
<feature type="region of interest" description="Disordered" evidence="2">
    <location>
        <begin position="97"/>
        <end position="155"/>
    </location>
</feature>
<dbReference type="Pfam" id="PF14976">
    <property type="entry name" value="YPEH2ZP"/>
    <property type="match status" value="2"/>
</dbReference>
<protein>
    <submittedName>
        <fullName evidence="3">Uncharacterized protein</fullName>
    </submittedName>
</protein>
<feature type="region of interest" description="Disordered" evidence="2">
    <location>
        <begin position="544"/>
        <end position="585"/>
    </location>
</feature>
<accession>A0A0B7FSC1</accession>
<name>A0A0B7FSC1_THACB</name>
<dbReference type="InterPro" id="IPR026768">
    <property type="entry name" value="YPEH2ZP"/>
</dbReference>
<keyword evidence="4" id="KW-1185">Reference proteome</keyword>
<dbReference type="OrthoDB" id="2526683at2759"/>
<reference evidence="3 4" key="1">
    <citation type="submission" date="2014-11" db="EMBL/GenBank/DDBJ databases">
        <authorList>
            <person name="Wibberg Daniel"/>
        </authorList>
    </citation>
    <scope>NUCLEOTIDE SEQUENCE [LARGE SCALE GENOMIC DNA]</scope>
    <source>
        <strain evidence="3">Rhizoctonia solani AG1-IB 7/3/14</strain>
    </source>
</reference>
<dbReference type="Proteomes" id="UP000059188">
    <property type="component" value="Unassembled WGS sequence"/>
</dbReference>
<dbReference type="GO" id="GO:0005829">
    <property type="term" value="C:cytosol"/>
    <property type="evidence" value="ECO:0007669"/>
    <property type="project" value="TreeGrafter"/>
</dbReference>
<dbReference type="PANTHER" id="PTHR31841:SF1">
    <property type="entry name" value="PROTEIN FAM72A-RELATED"/>
    <property type="match status" value="1"/>
</dbReference>